<name>A0A834L5X5_RHOSS</name>
<gene>
    <name evidence="2" type="ORF">RHSIM_RhsimUnG0011300</name>
</gene>
<dbReference type="InterPro" id="IPR036890">
    <property type="entry name" value="HATPase_C_sf"/>
</dbReference>
<evidence type="ECO:0000313" key="3">
    <source>
        <dbReference type="Proteomes" id="UP000626092"/>
    </source>
</evidence>
<dbReference type="PANTHER" id="PTHR10073:SF12">
    <property type="entry name" value="DNA MISMATCH REPAIR PROTEIN MLH1"/>
    <property type="match status" value="1"/>
</dbReference>
<evidence type="ECO:0000256" key="1">
    <source>
        <dbReference type="ARBA" id="ARBA00006082"/>
    </source>
</evidence>
<dbReference type="PANTHER" id="PTHR10073">
    <property type="entry name" value="DNA MISMATCH REPAIR PROTEIN MLH, PMS, MUTL"/>
    <property type="match status" value="1"/>
</dbReference>
<dbReference type="AlphaFoldDB" id="A0A834L5X5"/>
<keyword evidence="3" id="KW-1185">Reference proteome</keyword>
<sequence>MHPQIENLFYNLTTRRKTLQNSADDYPKIVDLLSRFAIHHTNVSFSCRKHGAARADVHSVATASMLDAIRSVYGVSVARNLMTIEASDDDPSSSVFKMDGFISNSNYIAKKITMVLFINGMCAYSIDVVELTGNHMLIVIC</sequence>
<dbReference type="InterPro" id="IPR038973">
    <property type="entry name" value="MutL/Mlh/Pms-like"/>
</dbReference>
<dbReference type="OrthoDB" id="10254304at2759"/>
<protein>
    <submittedName>
        <fullName evidence="2">Uncharacterized protein</fullName>
    </submittedName>
</protein>
<dbReference type="SUPFAM" id="SSF55874">
    <property type="entry name" value="ATPase domain of HSP90 chaperone/DNA topoisomerase II/histidine kinase"/>
    <property type="match status" value="1"/>
</dbReference>
<dbReference type="GO" id="GO:0006298">
    <property type="term" value="P:mismatch repair"/>
    <property type="evidence" value="ECO:0007669"/>
    <property type="project" value="InterPro"/>
</dbReference>
<organism evidence="2 3">
    <name type="scientific">Rhododendron simsii</name>
    <name type="common">Sims's rhododendron</name>
    <dbReference type="NCBI Taxonomy" id="118357"/>
    <lineage>
        <taxon>Eukaryota</taxon>
        <taxon>Viridiplantae</taxon>
        <taxon>Streptophyta</taxon>
        <taxon>Embryophyta</taxon>
        <taxon>Tracheophyta</taxon>
        <taxon>Spermatophyta</taxon>
        <taxon>Magnoliopsida</taxon>
        <taxon>eudicotyledons</taxon>
        <taxon>Gunneridae</taxon>
        <taxon>Pentapetalae</taxon>
        <taxon>asterids</taxon>
        <taxon>Ericales</taxon>
        <taxon>Ericaceae</taxon>
        <taxon>Ericoideae</taxon>
        <taxon>Rhodoreae</taxon>
        <taxon>Rhododendron</taxon>
    </lineage>
</organism>
<evidence type="ECO:0000313" key="2">
    <source>
        <dbReference type="EMBL" id="KAF7116890.1"/>
    </source>
</evidence>
<comment type="similarity">
    <text evidence="1">Belongs to the DNA mismatch repair MutL/HexB family.</text>
</comment>
<dbReference type="Gene3D" id="3.30.565.10">
    <property type="entry name" value="Histidine kinase-like ATPase, C-terminal domain"/>
    <property type="match status" value="1"/>
</dbReference>
<reference evidence="2" key="1">
    <citation type="submission" date="2019-11" db="EMBL/GenBank/DDBJ databases">
        <authorList>
            <person name="Liu Y."/>
            <person name="Hou J."/>
            <person name="Li T.-Q."/>
            <person name="Guan C.-H."/>
            <person name="Wu X."/>
            <person name="Wu H.-Z."/>
            <person name="Ling F."/>
            <person name="Zhang R."/>
            <person name="Shi X.-G."/>
            <person name="Ren J.-P."/>
            <person name="Chen E.-F."/>
            <person name="Sun J.-M."/>
        </authorList>
    </citation>
    <scope>NUCLEOTIDE SEQUENCE</scope>
    <source>
        <strain evidence="2">Adult_tree_wgs_1</strain>
        <tissue evidence="2">Leaves</tissue>
    </source>
</reference>
<dbReference type="GO" id="GO:0140664">
    <property type="term" value="F:ATP-dependent DNA damage sensor activity"/>
    <property type="evidence" value="ECO:0007669"/>
    <property type="project" value="InterPro"/>
</dbReference>
<accession>A0A834L5X5</accession>
<proteinExistence type="inferred from homology"/>
<dbReference type="EMBL" id="WJXA01000036">
    <property type="protein sequence ID" value="KAF7116890.1"/>
    <property type="molecule type" value="Genomic_DNA"/>
</dbReference>
<dbReference type="GO" id="GO:0032389">
    <property type="term" value="C:MutLalpha complex"/>
    <property type="evidence" value="ECO:0007669"/>
    <property type="project" value="TreeGrafter"/>
</dbReference>
<comment type="caution">
    <text evidence="2">The sequence shown here is derived from an EMBL/GenBank/DDBJ whole genome shotgun (WGS) entry which is preliminary data.</text>
</comment>
<dbReference type="GO" id="GO:0016887">
    <property type="term" value="F:ATP hydrolysis activity"/>
    <property type="evidence" value="ECO:0007669"/>
    <property type="project" value="InterPro"/>
</dbReference>
<dbReference type="Proteomes" id="UP000626092">
    <property type="component" value="Unassembled WGS sequence"/>
</dbReference>